<dbReference type="AlphaFoldDB" id="E1JTQ7"/>
<dbReference type="Pfam" id="PF09857">
    <property type="entry name" value="YjhX_toxin"/>
    <property type="match status" value="1"/>
</dbReference>
<dbReference type="InterPro" id="IPR018654">
    <property type="entry name" value="YjhX_toxin"/>
</dbReference>
<accession>E1JTQ7</accession>
<dbReference type="eggNOG" id="COG3811">
    <property type="taxonomic scope" value="Bacteria"/>
</dbReference>
<keyword evidence="2" id="KW-1185">Reference proteome</keyword>
<gene>
    <name evidence="1" type="ORF">DesfrDRAFT_1006</name>
</gene>
<organism evidence="1 2">
    <name type="scientific">Solidesulfovibrio fructosivorans JJ]</name>
    <dbReference type="NCBI Taxonomy" id="596151"/>
    <lineage>
        <taxon>Bacteria</taxon>
        <taxon>Pseudomonadati</taxon>
        <taxon>Thermodesulfobacteriota</taxon>
        <taxon>Desulfovibrionia</taxon>
        <taxon>Desulfovibrionales</taxon>
        <taxon>Desulfovibrionaceae</taxon>
        <taxon>Solidesulfovibrio</taxon>
    </lineage>
</organism>
<dbReference type="Proteomes" id="UP000006250">
    <property type="component" value="Unassembled WGS sequence"/>
</dbReference>
<reference evidence="1 2" key="1">
    <citation type="submission" date="2010-08" db="EMBL/GenBank/DDBJ databases">
        <title>The draft genome of Desulfovibrio fructosovorans JJ.</title>
        <authorList>
            <consortium name="US DOE Joint Genome Institute (JGI-PGF)"/>
            <person name="Lucas S."/>
            <person name="Copeland A."/>
            <person name="Lapidus A."/>
            <person name="Cheng J.-F."/>
            <person name="Bruce D."/>
            <person name="Goodwin L."/>
            <person name="Pitluck S."/>
            <person name="Land M.L."/>
            <person name="Hauser L."/>
            <person name="Chang Y.-J."/>
            <person name="Jeffries C."/>
            <person name="Wall J.D."/>
            <person name="Stahl D.A."/>
            <person name="Arkin A.P."/>
            <person name="Dehal P."/>
            <person name="Stolyar S.M."/>
            <person name="Hazen T.C."/>
            <person name="Woyke T.J."/>
        </authorList>
    </citation>
    <scope>NUCLEOTIDE SEQUENCE [LARGE SCALE GENOMIC DNA]</scope>
    <source>
        <strain evidence="1 2">JJ</strain>
    </source>
</reference>
<dbReference type="HAMAP" id="MF_00827">
    <property type="entry name" value="UPF0386"/>
    <property type="match status" value="1"/>
</dbReference>
<dbReference type="NCBIfam" id="NF010240">
    <property type="entry name" value="PRK13687.1"/>
    <property type="match status" value="1"/>
</dbReference>
<dbReference type="EMBL" id="AECZ01000005">
    <property type="protein sequence ID" value="EFL52186.1"/>
    <property type="molecule type" value="Genomic_DNA"/>
</dbReference>
<sequence length="101" mass="11230">MPAGFVHWIIAVSFSDMNISKLEQRTLHVLAKGGRIVHYRDAVGRIEAVECYTRDGLVLSDCTLAVFTKLKSKRLIASQGGKPYRISSTGLRAVRSQPDNR</sequence>
<name>E1JTQ7_SOLFR</name>
<comment type="caution">
    <text evidence="1">The sequence shown here is derived from an EMBL/GenBank/DDBJ whole genome shotgun (WGS) entry which is preliminary data.</text>
</comment>
<evidence type="ECO:0000313" key="1">
    <source>
        <dbReference type="EMBL" id="EFL52186.1"/>
    </source>
</evidence>
<protein>
    <submittedName>
        <fullName evidence="1">Uncharacterized protein</fullName>
    </submittedName>
</protein>
<dbReference type="RefSeq" id="WP_005991713.1">
    <property type="nucleotide sequence ID" value="NZ_AECZ01000005.1"/>
</dbReference>
<evidence type="ECO:0000313" key="2">
    <source>
        <dbReference type="Proteomes" id="UP000006250"/>
    </source>
</evidence>
<proteinExistence type="inferred from homology"/>
<dbReference type="STRING" id="596151.DesfrDRAFT_1006"/>